<dbReference type="GO" id="GO:0005524">
    <property type="term" value="F:ATP binding"/>
    <property type="evidence" value="ECO:0007669"/>
    <property type="project" value="UniProtKB-KW"/>
</dbReference>
<protein>
    <recommendedName>
        <fullName evidence="3">tryptophan--tRNA ligase</fullName>
        <ecNumber evidence="3">6.1.1.2</ecNumber>
    </recommendedName>
    <alternativeName>
        <fullName evidence="9">Tryptophanyl-tRNA synthetase</fullName>
    </alternativeName>
</protein>
<evidence type="ECO:0000256" key="9">
    <source>
        <dbReference type="ARBA" id="ARBA00030268"/>
    </source>
</evidence>
<evidence type="ECO:0000256" key="10">
    <source>
        <dbReference type="RuleBase" id="RU363036"/>
    </source>
</evidence>
<evidence type="ECO:0000256" key="6">
    <source>
        <dbReference type="ARBA" id="ARBA00022840"/>
    </source>
</evidence>
<keyword evidence="8 10" id="KW-0030">Aminoacyl-tRNA synthetase</keyword>
<dbReference type="OMA" id="WDSCEDE"/>
<dbReference type="EC" id="6.1.1.2" evidence="3"/>
<dbReference type="Gene3D" id="1.10.240.10">
    <property type="entry name" value="Tyrosyl-Transfer RNA Synthetase"/>
    <property type="match status" value="1"/>
</dbReference>
<dbReference type="EMBL" id="CM035421">
    <property type="protein sequence ID" value="KAH7387710.1"/>
    <property type="molecule type" value="Genomic_DNA"/>
</dbReference>
<sequence length="140" mass="15880">MSKSDPSDQSRINLLDSPDSISMKIKRCKTDSFIGMEFDNPERPECNNLLSMYQVITDKTKEEVIEECKDLSWGQFKPLLTDALISHLEPIQKRYTEIVADAAYIDKILADGRQRANEIAQGTLNNAYQAMGFLHGRPVL</sequence>
<comment type="similarity">
    <text evidence="2 10">Belongs to the class-I aminoacyl-tRNA synthetase family.</text>
</comment>
<dbReference type="OrthoDB" id="15808at2759"/>
<gene>
    <name evidence="11" type="ORF">KP509_16G037600</name>
</gene>
<evidence type="ECO:0000256" key="5">
    <source>
        <dbReference type="ARBA" id="ARBA00022741"/>
    </source>
</evidence>
<accession>A0A8T2SYU0</accession>
<dbReference type="AlphaFoldDB" id="A0A8T2SYU0"/>
<comment type="subcellular location">
    <subcellularLocation>
        <location evidence="1">Mitochondrion</location>
    </subcellularLocation>
</comment>
<keyword evidence="7 10" id="KW-0648">Protein biosynthesis</keyword>
<keyword evidence="6 10" id="KW-0067">ATP-binding</keyword>
<evidence type="ECO:0000256" key="1">
    <source>
        <dbReference type="ARBA" id="ARBA00004173"/>
    </source>
</evidence>
<dbReference type="InterPro" id="IPR050203">
    <property type="entry name" value="Trp-tRNA_synthetase"/>
</dbReference>
<name>A0A8T2SYU0_CERRI</name>
<dbReference type="Pfam" id="PF00579">
    <property type="entry name" value="tRNA-synt_1b"/>
    <property type="match status" value="1"/>
</dbReference>
<evidence type="ECO:0000256" key="7">
    <source>
        <dbReference type="ARBA" id="ARBA00022917"/>
    </source>
</evidence>
<evidence type="ECO:0000256" key="8">
    <source>
        <dbReference type="ARBA" id="ARBA00023146"/>
    </source>
</evidence>
<dbReference type="GO" id="GO:0009507">
    <property type="term" value="C:chloroplast"/>
    <property type="evidence" value="ECO:0007669"/>
    <property type="project" value="TreeGrafter"/>
</dbReference>
<evidence type="ECO:0000313" key="12">
    <source>
        <dbReference type="Proteomes" id="UP000825935"/>
    </source>
</evidence>
<dbReference type="Proteomes" id="UP000825935">
    <property type="component" value="Chromosome 16"/>
</dbReference>
<organism evidence="11 12">
    <name type="scientific">Ceratopteris richardii</name>
    <name type="common">Triangle waterfern</name>
    <dbReference type="NCBI Taxonomy" id="49495"/>
    <lineage>
        <taxon>Eukaryota</taxon>
        <taxon>Viridiplantae</taxon>
        <taxon>Streptophyta</taxon>
        <taxon>Embryophyta</taxon>
        <taxon>Tracheophyta</taxon>
        <taxon>Polypodiopsida</taxon>
        <taxon>Polypodiidae</taxon>
        <taxon>Polypodiales</taxon>
        <taxon>Pteridineae</taxon>
        <taxon>Pteridaceae</taxon>
        <taxon>Parkerioideae</taxon>
        <taxon>Ceratopteris</taxon>
    </lineage>
</organism>
<dbReference type="PANTHER" id="PTHR43766">
    <property type="entry name" value="TRYPTOPHAN--TRNA LIGASE, MITOCHONDRIAL"/>
    <property type="match status" value="1"/>
</dbReference>
<proteinExistence type="inferred from homology"/>
<dbReference type="InterPro" id="IPR002305">
    <property type="entry name" value="aa-tRNA-synth_Ic"/>
</dbReference>
<evidence type="ECO:0000313" key="11">
    <source>
        <dbReference type="EMBL" id="KAH7387710.1"/>
    </source>
</evidence>
<evidence type="ECO:0000256" key="4">
    <source>
        <dbReference type="ARBA" id="ARBA00022598"/>
    </source>
</evidence>
<reference evidence="11" key="1">
    <citation type="submission" date="2021-08" db="EMBL/GenBank/DDBJ databases">
        <title>WGS assembly of Ceratopteris richardii.</title>
        <authorList>
            <person name="Marchant D.B."/>
            <person name="Chen G."/>
            <person name="Jenkins J."/>
            <person name="Shu S."/>
            <person name="Leebens-Mack J."/>
            <person name="Grimwood J."/>
            <person name="Schmutz J."/>
            <person name="Soltis P."/>
            <person name="Soltis D."/>
            <person name="Chen Z.-H."/>
        </authorList>
    </citation>
    <scope>NUCLEOTIDE SEQUENCE</scope>
    <source>
        <strain evidence="11">Whitten #5841</strain>
        <tissue evidence="11">Leaf</tissue>
    </source>
</reference>
<dbReference type="PANTHER" id="PTHR43766:SF1">
    <property type="entry name" value="TRYPTOPHAN--TRNA LIGASE, MITOCHONDRIAL"/>
    <property type="match status" value="1"/>
</dbReference>
<keyword evidence="12" id="KW-1185">Reference proteome</keyword>
<dbReference type="FunFam" id="1.10.240.10:FF:000002">
    <property type="entry name" value="Tryptophan--tRNA ligase"/>
    <property type="match status" value="1"/>
</dbReference>
<keyword evidence="5 10" id="KW-0547">Nucleotide-binding</keyword>
<evidence type="ECO:0000256" key="3">
    <source>
        <dbReference type="ARBA" id="ARBA00013161"/>
    </source>
</evidence>
<dbReference type="GO" id="GO:0004830">
    <property type="term" value="F:tryptophan-tRNA ligase activity"/>
    <property type="evidence" value="ECO:0007669"/>
    <property type="project" value="UniProtKB-EC"/>
</dbReference>
<comment type="caution">
    <text evidence="11">The sequence shown here is derived from an EMBL/GenBank/DDBJ whole genome shotgun (WGS) entry which is preliminary data.</text>
</comment>
<keyword evidence="4 10" id="KW-0436">Ligase</keyword>
<evidence type="ECO:0000256" key="2">
    <source>
        <dbReference type="ARBA" id="ARBA00005594"/>
    </source>
</evidence>
<dbReference type="GO" id="GO:0005739">
    <property type="term" value="C:mitochondrion"/>
    <property type="evidence" value="ECO:0007669"/>
    <property type="project" value="UniProtKB-SubCell"/>
</dbReference>
<dbReference type="SUPFAM" id="SSF52374">
    <property type="entry name" value="Nucleotidylyl transferase"/>
    <property type="match status" value="1"/>
</dbReference>
<dbReference type="GO" id="GO:0006436">
    <property type="term" value="P:tryptophanyl-tRNA aminoacylation"/>
    <property type="evidence" value="ECO:0007669"/>
    <property type="project" value="TreeGrafter"/>
</dbReference>